<keyword evidence="1" id="KW-0732">Signal</keyword>
<dbReference type="Proteomes" id="UP000283841">
    <property type="component" value="Unassembled WGS sequence"/>
</dbReference>
<feature type="signal peptide" evidence="1">
    <location>
        <begin position="1"/>
        <end position="28"/>
    </location>
</feature>
<reference evidence="2 3" key="1">
    <citation type="journal article" date="2018" name="Front. Microbiol.">
        <title>Genomic and genetic insights into a cosmopolitan fungus, Paecilomyces variotii (Eurotiales).</title>
        <authorList>
            <person name="Urquhart A.S."/>
            <person name="Mondo S.J."/>
            <person name="Makela M.R."/>
            <person name="Hane J.K."/>
            <person name="Wiebenga A."/>
            <person name="He G."/>
            <person name="Mihaltcheva S."/>
            <person name="Pangilinan J."/>
            <person name="Lipzen A."/>
            <person name="Barry K."/>
            <person name="de Vries R.P."/>
            <person name="Grigoriev I.V."/>
            <person name="Idnurm A."/>
        </authorList>
    </citation>
    <scope>NUCLEOTIDE SEQUENCE [LARGE SCALE GENOMIC DNA]</scope>
    <source>
        <strain evidence="2 3">CBS 101075</strain>
    </source>
</reference>
<accession>A0A443HNN4</accession>
<gene>
    <name evidence="2" type="ORF">C8Q69DRAFT_70249</name>
</gene>
<feature type="chain" id="PRO_5019051653" evidence="1">
    <location>
        <begin position="29"/>
        <end position="76"/>
    </location>
</feature>
<organism evidence="2 3">
    <name type="scientific">Byssochlamys spectabilis</name>
    <name type="common">Paecilomyces variotii</name>
    <dbReference type="NCBI Taxonomy" id="264951"/>
    <lineage>
        <taxon>Eukaryota</taxon>
        <taxon>Fungi</taxon>
        <taxon>Dikarya</taxon>
        <taxon>Ascomycota</taxon>
        <taxon>Pezizomycotina</taxon>
        <taxon>Eurotiomycetes</taxon>
        <taxon>Eurotiomycetidae</taxon>
        <taxon>Eurotiales</taxon>
        <taxon>Thermoascaceae</taxon>
        <taxon>Paecilomyces</taxon>
    </lineage>
</organism>
<dbReference type="GeneID" id="39603219"/>
<dbReference type="VEuPathDB" id="FungiDB:C8Q69DRAFT_70249"/>
<keyword evidence="3" id="KW-1185">Reference proteome</keyword>
<sequence length="76" mass="8200">MPGSPHRAVQVAMVELMTIISLVLLASCFPHSLREQPPFSHPADRYLANGTGEKQRSGTLEMLGRAVGAASPDPRF</sequence>
<protein>
    <submittedName>
        <fullName evidence="2">Uncharacterized protein</fullName>
    </submittedName>
</protein>
<comment type="caution">
    <text evidence="2">The sequence shown here is derived from an EMBL/GenBank/DDBJ whole genome shotgun (WGS) entry which is preliminary data.</text>
</comment>
<evidence type="ECO:0000256" key="1">
    <source>
        <dbReference type="SAM" id="SignalP"/>
    </source>
</evidence>
<dbReference type="AlphaFoldDB" id="A0A443HNN4"/>
<dbReference type="PROSITE" id="PS51257">
    <property type="entry name" value="PROKAR_LIPOPROTEIN"/>
    <property type="match status" value="1"/>
</dbReference>
<evidence type="ECO:0000313" key="3">
    <source>
        <dbReference type="Proteomes" id="UP000283841"/>
    </source>
</evidence>
<name>A0A443HNN4_BYSSP</name>
<dbReference type="RefSeq" id="XP_028483078.1">
    <property type="nucleotide sequence ID" value="XM_028633942.1"/>
</dbReference>
<evidence type="ECO:0000313" key="2">
    <source>
        <dbReference type="EMBL" id="RWQ93433.1"/>
    </source>
</evidence>
<proteinExistence type="predicted"/>
<dbReference type="EMBL" id="RCNU01000010">
    <property type="protein sequence ID" value="RWQ93433.1"/>
    <property type="molecule type" value="Genomic_DNA"/>
</dbReference>